<evidence type="ECO:0000313" key="2">
    <source>
        <dbReference type="Proteomes" id="UP000011682"/>
    </source>
</evidence>
<reference evidence="1" key="1">
    <citation type="submission" date="2013-05" db="EMBL/GenBank/DDBJ databases">
        <title>Genome assembly of Cystobacter fuscus DSM 2262.</title>
        <authorList>
            <person name="Sharma G."/>
            <person name="Khatri I."/>
            <person name="Kaur C."/>
            <person name="Mayilraj S."/>
            <person name="Subramanian S."/>
        </authorList>
    </citation>
    <scope>NUCLEOTIDE SEQUENCE [LARGE SCALE GENOMIC DNA]</scope>
    <source>
        <strain evidence="1">DSM 2262</strain>
    </source>
</reference>
<proteinExistence type="predicted"/>
<name>S9PF54_CYSF2</name>
<organism evidence="1 2">
    <name type="scientific">Cystobacter fuscus (strain ATCC 25194 / DSM 2262 / NBRC 100088 / M29)</name>
    <dbReference type="NCBI Taxonomy" id="1242864"/>
    <lineage>
        <taxon>Bacteria</taxon>
        <taxon>Pseudomonadati</taxon>
        <taxon>Myxococcota</taxon>
        <taxon>Myxococcia</taxon>
        <taxon>Myxococcales</taxon>
        <taxon>Cystobacterineae</taxon>
        <taxon>Archangiaceae</taxon>
        <taxon>Cystobacter</taxon>
    </lineage>
</organism>
<dbReference type="Proteomes" id="UP000011682">
    <property type="component" value="Unassembled WGS sequence"/>
</dbReference>
<sequence length="45" mass="4634">MVRLTGAVLVPSGGVGSDVQADGAGFTELHRAGRRRFLFCGADVS</sequence>
<protein>
    <submittedName>
        <fullName evidence="1">Uncharacterized protein</fullName>
    </submittedName>
</protein>
<accession>S9PF54</accession>
<dbReference type="AlphaFoldDB" id="S9PF54"/>
<dbReference type="EMBL" id="ANAH02000011">
    <property type="protein sequence ID" value="EPX61002.1"/>
    <property type="molecule type" value="Genomic_DNA"/>
</dbReference>
<comment type="caution">
    <text evidence="1">The sequence shown here is derived from an EMBL/GenBank/DDBJ whole genome shotgun (WGS) entry which is preliminary data.</text>
</comment>
<keyword evidence="2" id="KW-1185">Reference proteome</keyword>
<gene>
    <name evidence="1" type="ORF">D187_001654</name>
</gene>
<evidence type="ECO:0000313" key="1">
    <source>
        <dbReference type="EMBL" id="EPX61002.1"/>
    </source>
</evidence>